<reference evidence="2 3" key="1">
    <citation type="submission" date="2019-12" db="EMBL/GenBank/DDBJ databases">
        <title>Chitinophaga sp. strain ysch24 (GDMCC 1.1355), whole genome shotgun sequence.</title>
        <authorList>
            <person name="Zhang X."/>
        </authorList>
    </citation>
    <scope>NUCLEOTIDE SEQUENCE [LARGE SCALE GENOMIC DNA]</scope>
    <source>
        <strain evidence="3">ysch24</strain>
    </source>
</reference>
<dbReference type="RefSeq" id="WP_157309787.1">
    <property type="nucleotide sequence ID" value="NZ_WRXN01000024.1"/>
</dbReference>
<evidence type="ECO:0000313" key="3">
    <source>
        <dbReference type="Proteomes" id="UP000461730"/>
    </source>
</evidence>
<evidence type="ECO:0000256" key="1">
    <source>
        <dbReference type="SAM" id="SignalP"/>
    </source>
</evidence>
<gene>
    <name evidence="2" type="ORF">GO493_29210</name>
</gene>
<dbReference type="Proteomes" id="UP000461730">
    <property type="component" value="Unassembled WGS sequence"/>
</dbReference>
<protein>
    <submittedName>
        <fullName evidence="2">Uncharacterized protein</fullName>
    </submittedName>
</protein>
<feature type="signal peptide" evidence="1">
    <location>
        <begin position="1"/>
        <end position="23"/>
    </location>
</feature>
<sequence>MKQLRFSCMFLFATVIVFLTSCGGGGGEKTTTDSTGMGTDSTVVAETPMATSTIVTTPQNIVVVKHQVTNFEKWLPHYEAHDSMRMVNKLHSYVIGRGVKDANMVIVVVKAEDMALAKTFSKAQDLKDAMRKGGVKGTPTFDFVTMVFQDTATISSDLRASSTFKVKDWDAWVKAFEEGKQKRLDNGITVRAYGHDVDDDHKVFLVTAITDADKAEAYIQSDELKKRREAAGVIGEPERFMFRVVKRY</sequence>
<name>A0A7K1UDM7_9BACT</name>
<proteinExistence type="predicted"/>
<evidence type="ECO:0000313" key="2">
    <source>
        <dbReference type="EMBL" id="MVT12368.1"/>
    </source>
</evidence>
<feature type="chain" id="PRO_5029529136" evidence="1">
    <location>
        <begin position="24"/>
        <end position="248"/>
    </location>
</feature>
<accession>A0A7K1UDM7</accession>
<keyword evidence="1" id="KW-0732">Signal</keyword>
<keyword evidence="3" id="KW-1185">Reference proteome</keyword>
<comment type="caution">
    <text evidence="2">The sequence shown here is derived from an EMBL/GenBank/DDBJ whole genome shotgun (WGS) entry which is preliminary data.</text>
</comment>
<organism evidence="2 3">
    <name type="scientific">Chitinophaga tropicalis</name>
    <dbReference type="NCBI Taxonomy" id="2683588"/>
    <lineage>
        <taxon>Bacteria</taxon>
        <taxon>Pseudomonadati</taxon>
        <taxon>Bacteroidota</taxon>
        <taxon>Chitinophagia</taxon>
        <taxon>Chitinophagales</taxon>
        <taxon>Chitinophagaceae</taxon>
        <taxon>Chitinophaga</taxon>
    </lineage>
</organism>
<dbReference type="PROSITE" id="PS51257">
    <property type="entry name" value="PROKAR_LIPOPROTEIN"/>
    <property type="match status" value="1"/>
</dbReference>
<dbReference type="AlphaFoldDB" id="A0A7K1UDM7"/>
<dbReference type="EMBL" id="WRXN01000024">
    <property type="protein sequence ID" value="MVT12368.1"/>
    <property type="molecule type" value="Genomic_DNA"/>
</dbReference>